<proteinExistence type="predicted"/>
<dbReference type="InterPro" id="IPR013320">
    <property type="entry name" value="ConA-like_dom_sf"/>
</dbReference>
<dbReference type="Proteomes" id="UP000662200">
    <property type="component" value="Unassembled WGS sequence"/>
</dbReference>
<name>A0A8J3BP76_9ACTN</name>
<dbReference type="Gene3D" id="2.60.120.200">
    <property type="match status" value="1"/>
</dbReference>
<comment type="caution">
    <text evidence="1">The sequence shown here is derived from an EMBL/GenBank/DDBJ whole genome shotgun (WGS) entry which is preliminary data.</text>
</comment>
<dbReference type="Pfam" id="PF13385">
    <property type="entry name" value="Laminin_G_3"/>
    <property type="match status" value="1"/>
</dbReference>
<dbReference type="EMBL" id="BMQC01000005">
    <property type="protein sequence ID" value="GGK25306.1"/>
    <property type="molecule type" value="Genomic_DNA"/>
</dbReference>
<dbReference type="AlphaFoldDB" id="A0A8J3BP76"/>
<reference evidence="1" key="2">
    <citation type="submission" date="2020-09" db="EMBL/GenBank/DDBJ databases">
        <authorList>
            <person name="Sun Q."/>
            <person name="Ohkuma M."/>
        </authorList>
    </citation>
    <scope>NUCLEOTIDE SEQUENCE</scope>
    <source>
        <strain evidence="1">JCM 3091</strain>
    </source>
</reference>
<organism evidence="1 2">
    <name type="scientific">Pilimelia terevasa</name>
    <dbReference type="NCBI Taxonomy" id="53372"/>
    <lineage>
        <taxon>Bacteria</taxon>
        <taxon>Bacillati</taxon>
        <taxon>Actinomycetota</taxon>
        <taxon>Actinomycetes</taxon>
        <taxon>Micromonosporales</taxon>
        <taxon>Micromonosporaceae</taxon>
        <taxon>Pilimelia</taxon>
    </lineage>
</organism>
<evidence type="ECO:0000313" key="2">
    <source>
        <dbReference type="Proteomes" id="UP000662200"/>
    </source>
</evidence>
<evidence type="ECO:0000313" key="1">
    <source>
        <dbReference type="EMBL" id="GGK25306.1"/>
    </source>
</evidence>
<sequence length="248" mass="24657">MEMRPLRGRAPAGAALAGAVLAGTVLAGVAGGGPAAAAGALRASWSFDTPVGGGYRDSSGGGHGLRAVARYGGRVAAVSRPPGRAVAFPARCPGACARAILQTPHAASLNPGTARIRWGGLVRLARGQAGGGQNLVQKGYADRGGQYKLQVDGAAGRPSCAVVGTGAGRTHLALAAVSVADGAWHGVQCGRSGTALVIWVDGVPRGRARVPAGLAIRPTAPVRLGGKGVSLGNDQFHGALDHVWIRIG</sequence>
<protein>
    <recommendedName>
        <fullName evidence="3">Lectin</fullName>
    </recommendedName>
</protein>
<evidence type="ECO:0008006" key="3">
    <source>
        <dbReference type="Google" id="ProtNLM"/>
    </source>
</evidence>
<reference evidence="1" key="1">
    <citation type="journal article" date="2014" name="Int. J. Syst. Evol. Microbiol.">
        <title>Complete genome sequence of Corynebacterium casei LMG S-19264T (=DSM 44701T), isolated from a smear-ripened cheese.</title>
        <authorList>
            <consortium name="US DOE Joint Genome Institute (JGI-PGF)"/>
            <person name="Walter F."/>
            <person name="Albersmeier A."/>
            <person name="Kalinowski J."/>
            <person name="Ruckert C."/>
        </authorList>
    </citation>
    <scope>NUCLEOTIDE SEQUENCE</scope>
    <source>
        <strain evidence="1">JCM 3091</strain>
    </source>
</reference>
<dbReference type="SUPFAM" id="SSF49899">
    <property type="entry name" value="Concanavalin A-like lectins/glucanases"/>
    <property type="match status" value="1"/>
</dbReference>
<gene>
    <name evidence="1" type="ORF">GCM10010124_17310</name>
</gene>
<keyword evidence="2" id="KW-1185">Reference proteome</keyword>
<accession>A0A8J3BP76</accession>